<dbReference type="PRINTS" id="PR00449">
    <property type="entry name" value="RASTRNSFRMNG"/>
</dbReference>
<sequence>MTPHKITVDGMSACGKTRLIAALAEHATTHYNGKTKPQENICGDLSPITSIEIQDAEPRSIDFWEVSYSSCGRLTVLAYPKTKLVLFCFPLDYLDDPNFEWDVKDKVDYLISKESHKGKDAPLILVGCRNDLRKQKEDAGSWTAFREGSKEFEKYARKNYLEYFECSAENRENIAELFQAVIGSNDSAPKKRRVISSKCILL</sequence>
<dbReference type="GO" id="GO:0005525">
    <property type="term" value="F:GTP binding"/>
    <property type="evidence" value="ECO:0007669"/>
    <property type="project" value="UniProtKB-KW"/>
</dbReference>
<dbReference type="AlphaFoldDB" id="A0AAD6BXI9"/>
<dbReference type="InterPro" id="IPR001806">
    <property type="entry name" value="Small_GTPase"/>
</dbReference>
<proteinExistence type="predicted"/>
<reference evidence="3" key="2">
    <citation type="journal article" date="2023" name="IMA Fungus">
        <title>Comparative genomic study of the Penicillium genus elucidates a diverse pangenome and 15 lateral gene transfer events.</title>
        <authorList>
            <person name="Petersen C."/>
            <person name="Sorensen T."/>
            <person name="Nielsen M.R."/>
            <person name="Sondergaard T.E."/>
            <person name="Sorensen J.L."/>
            <person name="Fitzpatrick D.A."/>
            <person name="Frisvad J.C."/>
            <person name="Nielsen K.L."/>
        </authorList>
    </citation>
    <scope>NUCLEOTIDE SEQUENCE</scope>
    <source>
        <strain evidence="3">IBT 16125</strain>
    </source>
</reference>
<keyword evidence="2" id="KW-0342">GTP-binding</keyword>
<dbReference type="SUPFAM" id="SSF52540">
    <property type="entry name" value="P-loop containing nucleoside triphosphate hydrolases"/>
    <property type="match status" value="1"/>
</dbReference>
<dbReference type="GO" id="GO:0007264">
    <property type="term" value="P:small GTPase-mediated signal transduction"/>
    <property type="evidence" value="ECO:0007669"/>
    <property type="project" value="InterPro"/>
</dbReference>
<protein>
    <submittedName>
        <fullName evidence="3">Uncharacterized protein</fullName>
    </submittedName>
</protein>
<dbReference type="EMBL" id="JAPVEA010000009">
    <property type="protein sequence ID" value="KAJ5433539.1"/>
    <property type="molecule type" value="Genomic_DNA"/>
</dbReference>
<dbReference type="GeneID" id="81606319"/>
<dbReference type="RefSeq" id="XP_056760830.1">
    <property type="nucleotide sequence ID" value="XM_056916076.1"/>
</dbReference>
<gene>
    <name evidence="3" type="ORF">N7458_012695</name>
</gene>
<keyword evidence="4" id="KW-1185">Reference proteome</keyword>
<organism evidence="3 4">
    <name type="scientific">Penicillium daleae</name>
    <dbReference type="NCBI Taxonomy" id="63821"/>
    <lineage>
        <taxon>Eukaryota</taxon>
        <taxon>Fungi</taxon>
        <taxon>Dikarya</taxon>
        <taxon>Ascomycota</taxon>
        <taxon>Pezizomycotina</taxon>
        <taxon>Eurotiomycetes</taxon>
        <taxon>Eurotiomycetidae</taxon>
        <taxon>Eurotiales</taxon>
        <taxon>Aspergillaceae</taxon>
        <taxon>Penicillium</taxon>
    </lineage>
</organism>
<evidence type="ECO:0000256" key="1">
    <source>
        <dbReference type="ARBA" id="ARBA00022741"/>
    </source>
</evidence>
<evidence type="ECO:0000313" key="4">
    <source>
        <dbReference type="Proteomes" id="UP001213681"/>
    </source>
</evidence>
<reference evidence="3" key="1">
    <citation type="submission" date="2022-12" db="EMBL/GenBank/DDBJ databases">
        <authorList>
            <person name="Petersen C."/>
        </authorList>
    </citation>
    <scope>NUCLEOTIDE SEQUENCE</scope>
    <source>
        <strain evidence="3">IBT 16125</strain>
    </source>
</reference>
<accession>A0AAD6BXI9</accession>
<dbReference type="GO" id="GO:0003924">
    <property type="term" value="F:GTPase activity"/>
    <property type="evidence" value="ECO:0007669"/>
    <property type="project" value="InterPro"/>
</dbReference>
<dbReference type="Pfam" id="PF00071">
    <property type="entry name" value="Ras"/>
    <property type="match status" value="1"/>
</dbReference>
<dbReference type="SMART" id="SM00174">
    <property type="entry name" value="RHO"/>
    <property type="match status" value="1"/>
</dbReference>
<evidence type="ECO:0000313" key="3">
    <source>
        <dbReference type="EMBL" id="KAJ5433539.1"/>
    </source>
</evidence>
<dbReference type="Proteomes" id="UP001213681">
    <property type="component" value="Unassembled WGS sequence"/>
</dbReference>
<comment type="caution">
    <text evidence="3">The sequence shown here is derived from an EMBL/GenBank/DDBJ whole genome shotgun (WGS) entry which is preliminary data.</text>
</comment>
<evidence type="ECO:0000256" key="2">
    <source>
        <dbReference type="ARBA" id="ARBA00023134"/>
    </source>
</evidence>
<dbReference type="InterPro" id="IPR003578">
    <property type="entry name" value="Small_GTPase_Rho"/>
</dbReference>
<name>A0AAD6BXI9_9EURO</name>
<keyword evidence="1" id="KW-0547">Nucleotide-binding</keyword>
<dbReference type="PANTHER" id="PTHR24072">
    <property type="entry name" value="RHO FAMILY GTPASE"/>
    <property type="match status" value="1"/>
</dbReference>
<dbReference type="InterPro" id="IPR027417">
    <property type="entry name" value="P-loop_NTPase"/>
</dbReference>
<dbReference type="Gene3D" id="3.40.50.300">
    <property type="entry name" value="P-loop containing nucleotide triphosphate hydrolases"/>
    <property type="match status" value="1"/>
</dbReference>